<sequence length="240" mass="26271">MTFSIVARCSRTGQLGVAASTAVQAVGKLACHAVPNIGAVASQAVVNPYLAYDALRLLEQGVEAGAALKRVLALESQPQSRQVGIVDHQGRVAAWTGAENIPWAGHIEGKQCMIQGNRLVGPWVLERMLQVMHDVEYLSLAERLVRTIQAGAVVGGDRHGERSVNVMVFGAEEYPLCDIRIDDHDQPMQELERLFVLYQNKVLPEVLKMPRRCDVPAGSGKYRALAENTRLLMRGNLMHA</sequence>
<dbReference type="EMBL" id="CP033116">
    <property type="protein sequence ID" value="QFY55722.1"/>
    <property type="molecule type" value="Genomic_DNA"/>
</dbReference>
<keyword evidence="4" id="KW-1185">Reference proteome</keyword>
<proteinExistence type="predicted"/>
<dbReference type="Gene3D" id="3.60.20.10">
    <property type="entry name" value="Glutamine Phosphoribosylpyrophosphate, subunit 1, domain 1"/>
    <property type="match status" value="1"/>
</dbReference>
<dbReference type="EMBL" id="NWMT01000234">
    <property type="protein sequence ID" value="PCC98000.1"/>
    <property type="molecule type" value="Genomic_DNA"/>
</dbReference>
<dbReference type="Proteomes" id="UP000243750">
    <property type="component" value="Unassembled WGS sequence"/>
</dbReference>
<name>A0AA91TZU4_9GAMM</name>
<reference evidence="1 3" key="1">
    <citation type="submission" date="2017-09" db="EMBL/GenBank/DDBJ databases">
        <title>Bacterial and phytoplankton interrelationship in Kongsfjorden, an Arctic fjord.</title>
        <authorList>
            <person name="Sinha R."/>
            <person name="Krishnan K."/>
        </authorList>
    </citation>
    <scope>NUCLEOTIDE SEQUENCE [LARGE SCALE GENOMIC DNA]</scope>
    <source>
        <strain evidence="1 3">58</strain>
    </source>
</reference>
<accession>A0AA91TZU4</accession>
<dbReference type="AlphaFoldDB" id="A0AA91TZU4"/>
<dbReference type="PANTHER" id="PTHR39328:SF1">
    <property type="entry name" value="BLL2871 PROTEIN"/>
    <property type="match status" value="1"/>
</dbReference>
<evidence type="ECO:0000313" key="3">
    <source>
        <dbReference type="Proteomes" id="UP000243750"/>
    </source>
</evidence>
<evidence type="ECO:0000313" key="4">
    <source>
        <dbReference type="Proteomes" id="UP000344571"/>
    </source>
</evidence>
<organism evidence="1 3">
    <name type="scientific">Halopseudomonas pelagia</name>
    <dbReference type="NCBI Taxonomy" id="553151"/>
    <lineage>
        <taxon>Bacteria</taxon>
        <taxon>Pseudomonadati</taxon>
        <taxon>Pseudomonadota</taxon>
        <taxon>Gammaproteobacteria</taxon>
        <taxon>Pseudomonadales</taxon>
        <taxon>Pseudomonadaceae</taxon>
        <taxon>Halopseudomonas</taxon>
    </lineage>
</organism>
<dbReference type="Proteomes" id="UP000344571">
    <property type="component" value="Chromosome"/>
</dbReference>
<protein>
    <submittedName>
        <fullName evidence="2">DUF1028 domain-containing protein</fullName>
    </submittedName>
</protein>
<dbReference type="RefSeq" id="WP_096347879.1">
    <property type="nucleotide sequence ID" value="NZ_CP033116.1"/>
</dbReference>
<evidence type="ECO:0000313" key="1">
    <source>
        <dbReference type="EMBL" id="PCC98000.1"/>
    </source>
</evidence>
<dbReference type="InterPro" id="IPR029055">
    <property type="entry name" value="Ntn_hydrolases_N"/>
</dbReference>
<dbReference type="InterPro" id="IPR010430">
    <property type="entry name" value="DUF1028"/>
</dbReference>
<gene>
    <name evidence="1" type="ORF">CO192_17765</name>
    <name evidence="2" type="ORF">EAO82_04675</name>
</gene>
<evidence type="ECO:0000313" key="2">
    <source>
        <dbReference type="EMBL" id="QFY55722.1"/>
    </source>
</evidence>
<dbReference type="SUPFAM" id="SSF56235">
    <property type="entry name" value="N-terminal nucleophile aminohydrolases (Ntn hydrolases)"/>
    <property type="match status" value="1"/>
</dbReference>
<reference evidence="2 4" key="2">
    <citation type="submission" date="2018-10" db="EMBL/GenBank/DDBJ databases">
        <title>Complete genome sequence of Pseudomonas pelagia strain Kongs-67.</title>
        <authorList>
            <person name="Sinha R.K."/>
            <person name="Krishnan K."/>
        </authorList>
    </citation>
    <scope>NUCLEOTIDE SEQUENCE [LARGE SCALE GENOMIC DNA]</scope>
    <source>
        <strain evidence="2 4">Kongs-67</strain>
    </source>
</reference>
<dbReference type="Pfam" id="PF06267">
    <property type="entry name" value="DUF1028"/>
    <property type="match status" value="1"/>
</dbReference>
<dbReference type="PANTHER" id="PTHR39328">
    <property type="entry name" value="BLL2871 PROTEIN"/>
    <property type="match status" value="1"/>
</dbReference>